<dbReference type="RefSeq" id="XP_006676806.1">
    <property type="nucleotide sequence ID" value="XM_006676743.1"/>
</dbReference>
<feature type="domain" description="HTH myb-type" evidence="6">
    <location>
        <begin position="141"/>
        <end position="192"/>
    </location>
</feature>
<sequence length="926" mass="104020">MDDVDIDIEGEETRPPTRGASDTSTHKGLEDNSDSLYFDKAQSVVYPEPEWLTSDHLLESGALDTPEMDPQSKALIESMFAEEEHYFGHASYVGDPLAYTENIHSANKYEPMRTKSETAGSKSNLEIKRKRTADTAKSIPNRSKWSERENTRLVAAIEKHGYGSWRKVADSLGNRTSKQVAVHTRYLLIHGVQIPGAPAAKIPQADIKPVNTVCSETSIKLENTKTPDIDEDIDVDITDGSDVEVYSKVLLKDPFGNVSDSCNSDINSSTSLGCESDSATEKSDSSFAFTAQEDATGSPNYVTDAQDKNNVVSNRAASHMTSQVNTESKPAEILNSDIPKVSLTEDMTIKTENEPVLSVAASFTKDSTCKIEQTPSESQYTNPMEQTPIYERIAESHSVLSKIKENNTADTTNQDQKTNNAKKVNEDSHDEESDDDLEQCHYLVGDSRQEDFSIDPSIIKPFEMEFCPEWFLGEYTGKRINKTPSRYQKIRNHILDLWAKMRPISVSKSRIRPGLKGQGDVNALSRVHSFLQSIGAINVDCQKPQLKTKRSVAARTAKPKSNLLKNIYGGGEISAVYEGTNNIPTDTNGRRRRKVRTPNGNWVWELEGSTIEHIDPEKEEQRKLLQKNAKYFVDQQCNTKRLKTNKSVVTDIMGKYDPFKLIPLQRYLDNTPHALHVKVHSNTLIIIDFHSHLAHTEIIGLIGGTFDPVKKELNLLQVYPCNSLSTGVQCEMDPVSEMQARDHFNALGLNVVGWYHSHPTFEPNPSIRDIENQANYQKLFCREDGMEPFVGVIVSPFDKRTPVLISRFQFITVSQEWNSMSEYRLPYSCIKSIIPSTSLPQDIFLQISELVRTYRTHPSLVNLSKPFHTRFVVTTRLDKLMNSLESHVILGANQAQTTMFLEKVRDLVERGFSLEHTGSKSTNALE</sequence>
<dbReference type="Gene3D" id="1.10.10.10">
    <property type="entry name" value="Winged helix-like DNA-binding domain superfamily/Winged helix DNA-binding domain"/>
    <property type="match status" value="1"/>
</dbReference>
<feature type="compositionally biased region" description="Polar residues" evidence="2">
    <location>
        <begin position="408"/>
        <end position="422"/>
    </location>
</feature>
<feature type="region of interest" description="Disordered" evidence="2">
    <location>
        <begin position="405"/>
        <end position="436"/>
    </location>
</feature>
<evidence type="ECO:0000259" key="4">
    <source>
        <dbReference type="PROSITE" id="PS50249"/>
    </source>
</evidence>
<dbReference type="Pfam" id="PF04433">
    <property type="entry name" value="SWIRM"/>
    <property type="match status" value="1"/>
</dbReference>
<evidence type="ECO:0000313" key="8">
    <source>
        <dbReference type="Proteomes" id="UP000007241"/>
    </source>
</evidence>
<dbReference type="Pfam" id="PF00249">
    <property type="entry name" value="Myb_DNA-binding"/>
    <property type="match status" value="1"/>
</dbReference>
<keyword evidence="1" id="KW-0238">DNA-binding</keyword>
<dbReference type="GO" id="GO:0010468">
    <property type="term" value="P:regulation of gene expression"/>
    <property type="evidence" value="ECO:0007669"/>
    <property type="project" value="UniProtKB-ARBA"/>
</dbReference>
<dbReference type="InterPro" id="IPR007526">
    <property type="entry name" value="SWIRM"/>
</dbReference>
<dbReference type="OMA" id="QDHYLES"/>
<reference evidence="7 8" key="1">
    <citation type="submission" date="2009-12" db="EMBL/GenBank/DDBJ databases">
        <title>The draft genome of Batrachochytrium dendrobatidis.</title>
        <authorList>
            <consortium name="US DOE Joint Genome Institute (JGI-PGF)"/>
            <person name="Kuo A."/>
            <person name="Salamov A."/>
            <person name="Schmutz J."/>
            <person name="Lucas S."/>
            <person name="Pitluck S."/>
            <person name="Rosenblum E."/>
            <person name="Stajich J."/>
            <person name="Eisen M."/>
            <person name="Grigoriev I.V."/>
        </authorList>
    </citation>
    <scope>NUCLEOTIDE SEQUENCE [LARGE SCALE GENOMIC DNA]</scope>
    <source>
        <strain evidence="8">JAM81 / FGSC 10211</strain>
    </source>
</reference>
<dbReference type="Pfam" id="PF01398">
    <property type="entry name" value="JAB"/>
    <property type="match status" value="1"/>
</dbReference>
<feature type="domain" description="SWIRM" evidence="5">
    <location>
        <begin position="445"/>
        <end position="548"/>
    </location>
</feature>
<evidence type="ECO:0000259" key="3">
    <source>
        <dbReference type="PROSITE" id="PS50090"/>
    </source>
</evidence>
<dbReference type="GO" id="GO:0008237">
    <property type="term" value="F:metallopeptidase activity"/>
    <property type="evidence" value="ECO:0007669"/>
    <property type="project" value="InterPro"/>
</dbReference>
<dbReference type="InterPro" id="IPR036388">
    <property type="entry name" value="WH-like_DNA-bd_sf"/>
</dbReference>
<accession>F4NWC9</accession>
<evidence type="ECO:0000313" key="7">
    <source>
        <dbReference type="EMBL" id="EGF82457.1"/>
    </source>
</evidence>
<dbReference type="InParanoid" id="F4NWC9"/>
<dbReference type="InterPro" id="IPR000555">
    <property type="entry name" value="JAMM/MPN+_dom"/>
</dbReference>
<dbReference type="PANTHER" id="PTHR10410">
    <property type="entry name" value="EUKARYOTIC TRANSLATION INITIATION FACTOR 3 -RELATED"/>
    <property type="match status" value="1"/>
</dbReference>
<dbReference type="GeneID" id="18240445"/>
<dbReference type="InterPro" id="IPR009057">
    <property type="entry name" value="Homeodomain-like_sf"/>
</dbReference>
<dbReference type="PROSITE" id="PS50934">
    <property type="entry name" value="SWIRM"/>
    <property type="match status" value="1"/>
</dbReference>
<keyword evidence="8" id="KW-1185">Reference proteome</keyword>
<dbReference type="SUPFAM" id="SSF102712">
    <property type="entry name" value="JAB1/MPN domain"/>
    <property type="match status" value="1"/>
</dbReference>
<dbReference type="AlphaFoldDB" id="F4NWC9"/>
<feature type="compositionally biased region" description="Acidic residues" evidence="2">
    <location>
        <begin position="1"/>
        <end position="10"/>
    </location>
</feature>
<dbReference type="InterPro" id="IPR001005">
    <property type="entry name" value="SANT/Myb"/>
</dbReference>
<dbReference type="MEROPS" id="M67.005"/>
<dbReference type="CDD" id="cd00167">
    <property type="entry name" value="SANT"/>
    <property type="match status" value="1"/>
</dbReference>
<dbReference type="HOGENOM" id="CLU_018854_0_0_1"/>
<dbReference type="InterPro" id="IPR050242">
    <property type="entry name" value="JAMM_MPN+_peptidase_M67A"/>
</dbReference>
<dbReference type="Gene3D" id="3.40.140.10">
    <property type="entry name" value="Cytidine Deaminase, domain 2"/>
    <property type="match status" value="1"/>
</dbReference>
<dbReference type="Proteomes" id="UP000007241">
    <property type="component" value="Unassembled WGS sequence"/>
</dbReference>
<feature type="region of interest" description="Disordered" evidence="2">
    <location>
        <begin position="1"/>
        <end position="34"/>
    </location>
</feature>
<dbReference type="Gene3D" id="1.10.10.60">
    <property type="entry name" value="Homeodomain-like"/>
    <property type="match status" value="1"/>
</dbReference>
<name>F4NWC9_BATDJ</name>
<dbReference type="PROSITE" id="PS51294">
    <property type="entry name" value="HTH_MYB"/>
    <property type="match status" value="1"/>
</dbReference>
<dbReference type="InterPro" id="IPR017930">
    <property type="entry name" value="Myb_dom"/>
</dbReference>
<evidence type="ECO:0000259" key="5">
    <source>
        <dbReference type="PROSITE" id="PS50934"/>
    </source>
</evidence>
<proteinExistence type="predicted"/>
<dbReference type="EMBL" id="GL882880">
    <property type="protein sequence ID" value="EGF82457.1"/>
    <property type="molecule type" value="Genomic_DNA"/>
</dbReference>
<evidence type="ECO:0000259" key="6">
    <source>
        <dbReference type="PROSITE" id="PS51294"/>
    </source>
</evidence>
<dbReference type="CDD" id="cd08067">
    <property type="entry name" value="MPN_2A_DUB"/>
    <property type="match status" value="1"/>
</dbReference>
<gene>
    <name evidence="7" type="ORF">BATDEDRAFT_34448</name>
</gene>
<dbReference type="InterPro" id="IPR037518">
    <property type="entry name" value="MPN"/>
</dbReference>
<dbReference type="SUPFAM" id="SSF46689">
    <property type="entry name" value="Homeodomain-like"/>
    <property type="match status" value="2"/>
</dbReference>
<evidence type="ECO:0000256" key="2">
    <source>
        <dbReference type="SAM" id="MobiDB-lite"/>
    </source>
</evidence>
<dbReference type="PROSITE" id="PS50090">
    <property type="entry name" value="MYB_LIKE"/>
    <property type="match status" value="1"/>
</dbReference>
<organism evidence="7 8">
    <name type="scientific">Batrachochytrium dendrobatidis (strain JAM81 / FGSC 10211)</name>
    <name type="common">Frog chytrid fungus</name>
    <dbReference type="NCBI Taxonomy" id="684364"/>
    <lineage>
        <taxon>Eukaryota</taxon>
        <taxon>Fungi</taxon>
        <taxon>Fungi incertae sedis</taxon>
        <taxon>Chytridiomycota</taxon>
        <taxon>Chytridiomycota incertae sedis</taxon>
        <taxon>Chytridiomycetes</taxon>
        <taxon>Rhizophydiales</taxon>
        <taxon>Rhizophydiales incertae sedis</taxon>
        <taxon>Batrachochytrium</taxon>
    </lineage>
</organism>
<dbReference type="OrthoDB" id="118550at2759"/>
<dbReference type="STRING" id="684364.F4NWC9"/>
<dbReference type="PROSITE" id="PS50249">
    <property type="entry name" value="MPN"/>
    <property type="match status" value="1"/>
</dbReference>
<evidence type="ECO:0000256" key="1">
    <source>
        <dbReference type="ARBA" id="ARBA00023125"/>
    </source>
</evidence>
<feature type="domain" description="Myb-like" evidence="3">
    <location>
        <begin position="137"/>
        <end position="188"/>
    </location>
</feature>
<protein>
    <submittedName>
        <fullName evidence="7">Uncharacterized protein</fullName>
    </submittedName>
</protein>
<dbReference type="SMART" id="SM00717">
    <property type="entry name" value="SANT"/>
    <property type="match status" value="1"/>
</dbReference>
<feature type="domain" description="MPN" evidence="4">
    <location>
        <begin position="677"/>
        <end position="814"/>
    </location>
</feature>
<dbReference type="GO" id="GO:0003677">
    <property type="term" value="F:DNA binding"/>
    <property type="evidence" value="ECO:0007669"/>
    <property type="project" value="UniProtKB-KW"/>
</dbReference>